<dbReference type="EMBL" id="NBSH01000005">
    <property type="protein sequence ID" value="ORX37803.1"/>
    <property type="molecule type" value="Genomic_DNA"/>
</dbReference>
<dbReference type="GO" id="GO:0003735">
    <property type="term" value="F:structural constituent of ribosome"/>
    <property type="evidence" value="ECO:0007669"/>
    <property type="project" value="InterPro"/>
</dbReference>
<feature type="region of interest" description="Disordered" evidence="9">
    <location>
        <begin position="195"/>
        <end position="231"/>
    </location>
</feature>
<keyword evidence="6 8" id="KW-0687">Ribonucleoprotein</keyword>
<sequence>MPRLLKAAIASCSSSFSRRALSSTIPLPAQPEASSSKLPSPPPPTESSESTPPARWSPFTQRTGLIAMKRGMTALWDEDGKRWPVTVLQVDRCQVIRHESPTGPEGKYTMQLGASDRPNVRRLHKNQINHFKSAGVHPKYHLKSFHVTKDALIPVGTEISAAHFVPGQYVDVIAKTIGKGFQGVMKRFGFRGQPATHGTTLSHRSAGAMGANQDPGRIWKGKKMPGRMGGKQRTTHNLLVHRVDKELNLIFVRGAVPGFDDAVISVRDAVRATKWKAENEFKRGKPDGEWLAEGVKTLPLPTVTVQQAASADWPAVMEWPGPGKA</sequence>
<comment type="caution">
    <text evidence="10">The sequence shown here is derived from an EMBL/GenBank/DDBJ whole genome shotgun (WGS) entry which is preliminary data.</text>
</comment>
<dbReference type="HAMAP" id="MF_01325_B">
    <property type="entry name" value="Ribosomal_uL3_B"/>
    <property type="match status" value="1"/>
</dbReference>
<reference evidence="10 11" key="1">
    <citation type="submission" date="2017-03" db="EMBL/GenBank/DDBJ databases">
        <title>Widespread Adenine N6-methylation of Active Genes in Fungi.</title>
        <authorList>
            <consortium name="DOE Joint Genome Institute"/>
            <person name="Mondo S.J."/>
            <person name="Dannebaum R.O."/>
            <person name="Kuo R.C."/>
            <person name="Louie K.B."/>
            <person name="Bewick A.J."/>
            <person name="Labutti K."/>
            <person name="Haridas S."/>
            <person name="Kuo A."/>
            <person name="Salamov A."/>
            <person name="Ahrendt S.R."/>
            <person name="Lau R."/>
            <person name="Bowen B.P."/>
            <person name="Lipzen A."/>
            <person name="Sullivan W."/>
            <person name="Andreopoulos W.B."/>
            <person name="Clum A."/>
            <person name="Lindquist E."/>
            <person name="Daum C."/>
            <person name="Northen T.R."/>
            <person name="Ramamoorthy G."/>
            <person name="Schmitz R.J."/>
            <person name="Gryganskyi A."/>
            <person name="Culley D."/>
            <person name="Magnuson J."/>
            <person name="James T.Y."/>
            <person name="O'Malley M.A."/>
            <person name="Stajich J.E."/>
            <person name="Spatafora J.W."/>
            <person name="Visel A."/>
            <person name="Grigoriev I.V."/>
        </authorList>
    </citation>
    <scope>NUCLEOTIDE SEQUENCE [LARGE SCALE GENOMIC DNA]</scope>
    <source>
        <strain evidence="10 11">NRRL Y-17943</strain>
    </source>
</reference>
<name>A0A1Y1UIB0_9TREE</name>
<dbReference type="PANTHER" id="PTHR11229">
    <property type="entry name" value="50S RIBOSOMAL PROTEIN L3"/>
    <property type="match status" value="1"/>
</dbReference>
<dbReference type="FunCoup" id="A0A1Y1UIB0">
    <property type="interactions" value="317"/>
</dbReference>
<dbReference type="InterPro" id="IPR019926">
    <property type="entry name" value="Ribosomal_uL3_CS"/>
</dbReference>
<dbReference type="STRING" id="4999.A0A1Y1UIB0"/>
<evidence type="ECO:0000256" key="1">
    <source>
        <dbReference type="ARBA" id="ARBA00004173"/>
    </source>
</evidence>
<dbReference type="GeneID" id="33557382"/>
<feature type="region of interest" description="Disordered" evidence="9">
    <location>
        <begin position="24"/>
        <end position="61"/>
    </location>
</feature>
<dbReference type="SUPFAM" id="SSF50447">
    <property type="entry name" value="Translation proteins"/>
    <property type="match status" value="1"/>
</dbReference>
<evidence type="ECO:0000256" key="4">
    <source>
        <dbReference type="ARBA" id="ARBA00022980"/>
    </source>
</evidence>
<dbReference type="Pfam" id="PF00297">
    <property type="entry name" value="Ribosomal_L3"/>
    <property type="match status" value="1"/>
</dbReference>
<dbReference type="InterPro" id="IPR000597">
    <property type="entry name" value="Ribosomal_uL3"/>
</dbReference>
<dbReference type="InParanoid" id="A0A1Y1UIB0"/>
<evidence type="ECO:0000256" key="8">
    <source>
        <dbReference type="RuleBase" id="RU003905"/>
    </source>
</evidence>
<evidence type="ECO:0000313" key="11">
    <source>
        <dbReference type="Proteomes" id="UP000193218"/>
    </source>
</evidence>
<accession>A0A1Y1UIB0</accession>
<evidence type="ECO:0000256" key="3">
    <source>
        <dbReference type="ARBA" id="ARBA00022946"/>
    </source>
</evidence>
<dbReference type="OrthoDB" id="274683at2759"/>
<comment type="subcellular location">
    <subcellularLocation>
        <location evidence="1">Mitochondrion</location>
    </subcellularLocation>
</comment>
<keyword evidence="3" id="KW-0809">Transit peptide</keyword>
<evidence type="ECO:0000313" key="10">
    <source>
        <dbReference type="EMBL" id="ORX37803.1"/>
    </source>
</evidence>
<evidence type="ECO:0000256" key="6">
    <source>
        <dbReference type="ARBA" id="ARBA00023274"/>
    </source>
</evidence>
<dbReference type="Gene3D" id="2.40.30.10">
    <property type="entry name" value="Translation factors"/>
    <property type="match status" value="2"/>
</dbReference>
<gene>
    <name evidence="10" type="ORF">BD324DRAFT_623396</name>
</gene>
<evidence type="ECO:0000256" key="7">
    <source>
        <dbReference type="ARBA" id="ARBA00035209"/>
    </source>
</evidence>
<dbReference type="Proteomes" id="UP000193218">
    <property type="component" value="Unassembled WGS sequence"/>
</dbReference>
<dbReference type="GO" id="GO:0005762">
    <property type="term" value="C:mitochondrial large ribosomal subunit"/>
    <property type="evidence" value="ECO:0007669"/>
    <property type="project" value="TreeGrafter"/>
</dbReference>
<dbReference type="InterPro" id="IPR019927">
    <property type="entry name" value="Ribosomal_uL3_bac/org-type"/>
</dbReference>
<dbReference type="AlphaFoldDB" id="A0A1Y1UIB0"/>
<proteinExistence type="inferred from homology"/>
<dbReference type="FunFam" id="2.40.30.10:FF:000004">
    <property type="entry name" value="50S ribosomal protein L3"/>
    <property type="match status" value="1"/>
</dbReference>
<dbReference type="PROSITE" id="PS00474">
    <property type="entry name" value="RIBOSOMAL_L3"/>
    <property type="match status" value="1"/>
</dbReference>
<evidence type="ECO:0000256" key="2">
    <source>
        <dbReference type="ARBA" id="ARBA00006540"/>
    </source>
</evidence>
<protein>
    <recommendedName>
        <fullName evidence="7">Large ribosomal subunit protein uL3m</fullName>
    </recommendedName>
</protein>
<dbReference type="RefSeq" id="XP_021871790.1">
    <property type="nucleotide sequence ID" value="XM_022015573.1"/>
</dbReference>
<dbReference type="GO" id="GO:0006412">
    <property type="term" value="P:translation"/>
    <property type="evidence" value="ECO:0007669"/>
    <property type="project" value="InterPro"/>
</dbReference>
<dbReference type="NCBIfam" id="TIGR03625">
    <property type="entry name" value="L3_bact"/>
    <property type="match status" value="1"/>
</dbReference>
<keyword evidence="5" id="KW-0496">Mitochondrion</keyword>
<evidence type="ECO:0000256" key="9">
    <source>
        <dbReference type="SAM" id="MobiDB-lite"/>
    </source>
</evidence>
<keyword evidence="11" id="KW-1185">Reference proteome</keyword>
<dbReference type="InterPro" id="IPR009000">
    <property type="entry name" value="Transl_B-barrel_sf"/>
</dbReference>
<comment type="similarity">
    <text evidence="2 8">Belongs to the universal ribosomal protein uL3 family.</text>
</comment>
<dbReference type="PANTHER" id="PTHR11229:SF8">
    <property type="entry name" value="LARGE RIBOSOMAL SUBUNIT PROTEIN UL3M"/>
    <property type="match status" value="1"/>
</dbReference>
<evidence type="ECO:0000256" key="5">
    <source>
        <dbReference type="ARBA" id="ARBA00023128"/>
    </source>
</evidence>
<organism evidence="10 11">
    <name type="scientific">Kockovaella imperatae</name>
    <dbReference type="NCBI Taxonomy" id="4999"/>
    <lineage>
        <taxon>Eukaryota</taxon>
        <taxon>Fungi</taxon>
        <taxon>Dikarya</taxon>
        <taxon>Basidiomycota</taxon>
        <taxon>Agaricomycotina</taxon>
        <taxon>Tremellomycetes</taxon>
        <taxon>Tremellales</taxon>
        <taxon>Cuniculitremaceae</taxon>
        <taxon>Kockovaella</taxon>
    </lineage>
</organism>
<keyword evidence="4 8" id="KW-0689">Ribosomal protein</keyword>